<dbReference type="InterPro" id="IPR009003">
    <property type="entry name" value="Peptidase_S1_PA"/>
</dbReference>
<keyword evidence="2" id="KW-1015">Disulfide bond</keyword>
<dbReference type="AlphaFoldDB" id="A0A2P6V564"/>
<reference evidence="4 5" key="1">
    <citation type="journal article" date="2018" name="Plant J.">
        <title>Genome sequences of Chlorella sorokiniana UTEX 1602 and Micractinium conductrix SAG 241.80: implications to maltose excretion by a green alga.</title>
        <authorList>
            <person name="Arriola M.B."/>
            <person name="Velmurugan N."/>
            <person name="Zhang Y."/>
            <person name="Plunkett M.H."/>
            <person name="Hondzo H."/>
            <person name="Barney B.M."/>
        </authorList>
    </citation>
    <scope>NUCLEOTIDE SEQUENCE [LARGE SCALE GENOMIC DNA]</scope>
    <source>
        <strain evidence="4 5">SAG 241.80</strain>
    </source>
</reference>
<dbReference type="Gene3D" id="2.40.10.10">
    <property type="entry name" value="Trypsin-like serine proteases"/>
    <property type="match status" value="1"/>
</dbReference>
<evidence type="ECO:0000256" key="1">
    <source>
        <dbReference type="ARBA" id="ARBA00007664"/>
    </source>
</evidence>
<gene>
    <name evidence="4" type="ORF">C2E20_7213</name>
</gene>
<evidence type="ECO:0000256" key="2">
    <source>
        <dbReference type="ARBA" id="ARBA00023157"/>
    </source>
</evidence>
<dbReference type="InterPro" id="IPR043504">
    <property type="entry name" value="Peptidase_S1_PA_chymotrypsin"/>
</dbReference>
<protein>
    <submittedName>
        <fullName evidence="4">Granzyme B-like</fullName>
    </submittedName>
</protein>
<dbReference type="STRING" id="554055.A0A2P6V564"/>
<dbReference type="SUPFAM" id="SSF50494">
    <property type="entry name" value="Trypsin-like serine proteases"/>
    <property type="match status" value="1"/>
</dbReference>
<evidence type="ECO:0000313" key="4">
    <source>
        <dbReference type="EMBL" id="PSC69228.1"/>
    </source>
</evidence>
<dbReference type="PRINTS" id="PR00722">
    <property type="entry name" value="CHYMOTRYPSIN"/>
</dbReference>
<dbReference type="PANTHER" id="PTHR24276">
    <property type="entry name" value="POLYSERASE-RELATED"/>
    <property type="match status" value="1"/>
</dbReference>
<proteinExistence type="inferred from homology"/>
<dbReference type="PANTHER" id="PTHR24276:SF98">
    <property type="entry name" value="FI18310P1-RELATED"/>
    <property type="match status" value="1"/>
</dbReference>
<accession>A0A2P6V564</accession>
<evidence type="ECO:0000313" key="5">
    <source>
        <dbReference type="Proteomes" id="UP000239649"/>
    </source>
</evidence>
<comment type="caution">
    <text evidence="4">The sequence shown here is derived from an EMBL/GenBank/DDBJ whole genome shotgun (WGS) entry which is preliminary data.</text>
</comment>
<dbReference type="PROSITE" id="PS50240">
    <property type="entry name" value="TRYPSIN_DOM"/>
    <property type="match status" value="1"/>
</dbReference>
<dbReference type="GO" id="GO:0006508">
    <property type="term" value="P:proteolysis"/>
    <property type="evidence" value="ECO:0007669"/>
    <property type="project" value="InterPro"/>
</dbReference>
<dbReference type="Proteomes" id="UP000239649">
    <property type="component" value="Unassembled WGS sequence"/>
</dbReference>
<dbReference type="OrthoDB" id="545839at2759"/>
<dbReference type="Pfam" id="PF00089">
    <property type="entry name" value="Trypsin"/>
    <property type="match status" value="1"/>
</dbReference>
<evidence type="ECO:0000259" key="3">
    <source>
        <dbReference type="PROSITE" id="PS50240"/>
    </source>
</evidence>
<dbReference type="InterPro" id="IPR001314">
    <property type="entry name" value="Peptidase_S1A"/>
</dbReference>
<dbReference type="InterPro" id="IPR001254">
    <property type="entry name" value="Trypsin_dom"/>
</dbReference>
<dbReference type="SMART" id="SM00020">
    <property type="entry name" value="Tryp_SPc"/>
    <property type="match status" value="1"/>
</dbReference>
<sequence>MLEEGVFAQILNGHAAEPNRYDYVAQLRFPYANNKGVAKGQFVCAGVLIRPDVVLTTAWCASQSGMWPEVRLGALKTQGKAKETRKVVATAWHTGYLKQATVYNIVDNIALMKLDKPSKIAPICQPADFPNPAASVNENLCILGYGSTTGKPGSGLAVQLMNGNQRRLGQDSCDKMWGNFVDPCYANCSTSNWGTKQYLCTANGKKDEALCWEDSGAPLIRRSNNNAKQDMLIGLGAYTECKGKGNKQEGSVFTNVAQYYDWIFRGVTLFNQKKCKDTGRHEIACAKDYNKQPAKCTPVGGRCETEPSTLNNSAKDTCCVGSCILGACMPVEP</sequence>
<dbReference type="EMBL" id="LHPF02000028">
    <property type="protein sequence ID" value="PSC69228.1"/>
    <property type="molecule type" value="Genomic_DNA"/>
</dbReference>
<keyword evidence="5" id="KW-1185">Reference proteome</keyword>
<dbReference type="InterPro" id="IPR050430">
    <property type="entry name" value="Peptidase_S1"/>
</dbReference>
<dbReference type="GO" id="GO:0004252">
    <property type="term" value="F:serine-type endopeptidase activity"/>
    <property type="evidence" value="ECO:0007669"/>
    <property type="project" value="InterPro"/>
</dbReference>
<comment type="similarity">
    <text evidence="1">Belongs to the peptidase S1 family.</text>
</comment>
<organism evidence="4 5">
    <name type="scientific">Micractinium conductrix</name>
    <dbReference type="NCBI Taxonomy" id="554055"/>
    <lineage>
        <taxon>Eukaryota</taxon>
        <taxon>Viridiplantae</taxon>
        <taxon>Chlorophyta</taxon>
        <taxon>core chlorophytes</taxon>
        <taxon>Trebouxiophyceae</taxon>
        <taxon>Chlorellales</taxon>
        <taxon>Chlorellaceae</taxon>
        <taxon>Chlorella clade</taxon>
        <taxon>Micractinium</taxon>
    </lineage>
</organism>
<feature type="domain" description="Peptidase S1" evidence="3">
    <location>
        <begin position="10"/>
        <end position="268"/>
    </location>
</feature>
<name>A0A2P6V564_9CHLO</name>